<accession>A0ABT4A7I9</accession>
<feature type="transmembrane region" description="Helical" evidence="5">
    <location>
        <begin position="27"/>
        <end position="49"/>
    </location>
</feature>
<evidence type="ECO:0000256" key="3">
    <source>
        <dbReference type="ARBA" id="ARBA00022989"/>
    </source>
</evidence>
<sequence>MTSIVQPTRVLLDPLDATGAAIEARRWVWPLLILAVCVSASGTAFSLRWDAGTAVVQQMQMSGQLERTTETEISEQIQTASRKELVAGIAKGVFVMPLMTLVLAAALWVAAWLFDRTAPFGQLMSAAALAMLPIALYHLVFTVCALAQHSLTEAGAQDLVPSSLAALGGLSPNAAKVLRGVDFFNLWSVALMGLGFSSATGMSKGRAVLLCLVLYVLFIGVFFIGVPAMMAGGPGGPGGPGGRGGGR</sequence>
<reference evidence="7 8" key="1">
    <citation type="submission" date="2022-11" db="EMBL/GenBank/DDBJ databases">
        <title>Minimal conservation of predation-associated metabolite biosynthetic gene clusters underscores biosynthetic potential of Myxococcota including descriptions for ten novel species: Archangium lansinium sp. nov., Myxococcus landrumus sp. nov., Nannocystis bai.</title>
        <authorList>
            <person name="Ahearne A."/>
            <person name="Stevens C."/>
            <person name="Phillips K."/>
        </authorList>
    </citation>
    <scope>NUCLEOTIDE SEQUENCE [LARGE SCALE GENOMIC DNA]</scope>
    <source>
        <strain evidence="7 8">MIWBW</strain>
    </source>
</reference>
<dbReference type="InterPro" id="IPR006977">
    <property type="entry name" value="Yip1_dom"/>
</dbReference>
<evidence type="ECO:0000256" key="4">
    <source>
        <dbReference type="ARBA" id="ARBA00023136"/>
    </source>
</evidence>
<dbReference type="RefSeq" id="WP_267536439.1">
    <property type="nucleotide sequence ID" value="NZ_JAPNKA010000001.1"/>
</dbReference>
<evidence type="ECO:0000259" key="6">
    <source>
        <dbReference type="Pfam" id="PF04893"/>
    </source>
</evidence>
<protein>
    <submittedName>
        <fullName evidence="7">YIP1 family protein</fullName>
    </submittedName>
</protein>
<evidence type="ECO:0000256" key="5">
    <source>
        <dbReference type="SAM" id="Phobius"/>
    </source>
</evidence>
<evidence type="ECO:0000256" key="2">
    <source>
        <dbReference type="ARBA" id="ARBA00022692"/>
    </source>
</evidence>
<feature type="transmembrane region" description="Helical" evidence="5">
    <location>
        <begin position="92"/>
        <end position="114"/>
    </location>
</feature>
<comment type="subcellular location">
    <subcellularLocation>
        <location evidence="1">Membrane</location>
        <topology evidence="1">Multi-pass membrane protein</topology>
    </subcellularLocation>
</comment>
<keyword evidence="8" id="KW-1185">Reference proteome</keyword>
<dbReference type="EMBL" id="JAPNKA010000001">
    <property type="protein sequence ID" value="MCY1077618.1"/>
    <property type="molecule type" value="Genomic_DNA"/>
</dbReference>
<evidence type="ECO:0000256" key="1">
    <source>
        <dbReference type="ARBA" id="ARBA00004141"/>
    </source>
</evidence>
<proteinExistence type="predicted"/>
<gene>
    <name evidence="7" type="ORF">OV287_24405</name>
</gene>
<evidence type="ECO:0000313" key="7">
    <source>
        <dbReference type="EMBL" id="MCY1077618.1"/>
    </source>
</evidence>
<feature type="domain" description="Yip1" evidence="6">
    <location>
        <begin position="9"/>
        <end position="223"/>
    </location>
</feature>
<organism evidence="7 8">
    <name type="scientific">Archangium lansingense</name>
    <dbReference type="NCBI Taxonomy" id="2995310"/>
    <lineage>
        <taxon>Bacteria</taxon>
        <taxon>Pseudomonadati</taxon>
        <taxon>Myxococcota</taxon>
        <taxon>Myxococcia</taxon>
        <taxon>Myxococcales</taxon>
        <taxon>Cystobacterineae</taxon>
        <taxon>Archangiaceae</taxon>
        <taxon>Archangium</taxon>
    </lineage>
</organism>
<name>A0ABT4A7I9_9BACT</name>
<feature type="transmembrane region" description="Helical" evidence="5">
    <location>
        <begin position="126"/>
        <end position="147"/>
    </location>
</feature>
<comment type="caution">
    <text evidence="7">The sequence shown here is derived from an EMBL/GenBank/DDBJ whole genome shotgun (WGS) entry which is preliminary data.</text>
</comment>
<feature type="transmembrane region" description="Helical" evidence="5">
    <location>
        <begin position="209"/>
        <end position="230"/>
    </location>
</feature>
<dbReference type="Pfam" id="PF04893">
    <property type="entry name" value="Yip1"/>
    <property type="match status" value="1"/>
</dbReference>
<keyword evidence="2 5" id="KW-0812">Transmembrane</keyword>
<evidence type="ECO:0000313" key="8">
    <source>
        <dbReference type="Proteomes" id="UP001207654"/>
    </source>
</evidence>
<keyword evidence="4 5" id="KW-0472">Membrane</keyword>
<dbReference type="Proteomes" id="UP001207654">
    <property type="component" value="Unassembled WGS sequence"/>
</dbReference>
<keyword evidence="3 5" id="KW-1133">Transmembrane helix</keyword>